<dbReference type="SUPFAM" id="SSF52540">
    <property type="entry name" value="P-loop containing nucleoside triphosphate hydrolases"/>
    <property type="match status" value="1"/>
</dbReference>
<accession>A0A157T5Y9</accession>
<dbReference type="GO" id="GO:0016887">
    <property type="term" value="F:ATP hydrolysis activity"/>
    <property type="evidence" value="ECO:0007669"/>
    <property type="project" value="InterPro"/>
</dbReference>
<dbReference type="InterPro" id="IPR003439">
    <property type="entry name" value="ABC_transporter-like_ATP-bd"/>
</dbReference>
<dbReference type="PANTHER" id="PTHR42939">
    <property type="entry name" value="ABC TRANSPORTER ATP-BINDING PROTEIN ALBC-RELATED"/>
    <property type="match status" value="1"/>
</dbReference>
<feature type="domain" description="ABC transporter" evidence="4">
    <location>
        <begin position="10"/>
        <end position="233"/>
    </location>
</feature>
<evidence type="ECO:0000256" key="2">
    <source>
        <dbReference type="ARBA" id="ARBA00022741"/>
    </source>
</evidence>
<dbReference type="Proteomes" id="UP000076770">
    <property type="component" value="Chromosome i"/>
</dbReference>
<dbReference type="PATRIC" id="fig|2287.9.peg.2860"/>
<dbReference type="InterPro" id="IPR051782">
    <property type="entry name" value="ABC_Transporter_VariousFunc"/>
</dbReference>
<protein>
    <submittedName>
        <fullName evidence="5">Multidrug ABC transporter ATP-binding protein</fullName>
    </submittedName>
</protein>
<dbReference type="AlphaFoldDB" id="A0A157T5Y9"/>
<dbReference type="SMART" id="SM00382">
    <property type="entry name" value="AAA"/>
    <property type="match status" value="1"/>
</dbReference>
<keyword evidence="1" id="KW-0813">Transport</keyword>
<evidence type="ECO:0000313" key="5">
    <source>
        <dbReference type="EMBL" id="SAI86281.1"/>
    </source>
</evidence>
<dbReference type="PROSITE" id="PS50893">
    <property type="entry name" value="ABC_TRANSPORTER_2"/>
    <property type="match status" value="1"/>
</dbReference>
<sequence length="249" mass="27630">MVNLYYIMLLNVRNLTVRYGSFIAVNSLNFSVNSEVYCLLGPNGAGKSSTLKAIMDMVPFEGNIEILGKSNKEKFVKNYVGYVPEQPALYEYMTPSEIISFVASLRGINDLNRINALVKAFSLEMFMNTPIASLSMGNRQKVSILLSLIHEPKLLILDEPFNALDVLSVKVLKELIQSHVKNGGGVLFSTHIMEVAEKICNRIGIMNKGIMVMETSSDNIREAGRSLEDVFLSVTGLDETIKDILKGLE</sequence>
<proteinExistence type="predicted"/>
<gene>
    <name evidence="5" type="ORF">SSOP1_2727</name>
</gene>
<dbReference type="PANTHER" id="PTHR42939:SF1">
    <property type="entry name" value="ABC TRANSPORTER ATP-BINDING PROTEIN ALBC-RELATED"/>
    <property type="match status" value="1"/>
</dbReference>
<dbReference type="CDD" id="cd03230">
    <property type="entry name" value="ABC_DR_subfamily_A"/>
    <property type="match status" value="1"/>
</dbReference>
<dbReference type="Pfam" id="PF00005">
    <property type="entry name" value="ABC_tran"/>
    <property type="match status" value="1"/>
</dbReference>
<dbReference type="Gene3D" id="3.40.50.300">
    <property type="entry name" value="P-loop containing nucleotide triphosphate hydrolases"/>
    <property type="match status" value="1"/>
</dbReference>
<dbReference type="InterPro" id="IPR003593">
    <property type="entry name" value="AAA+_ATPase"/>
</dbReference>
<keyword evidence="3 5" id="KW-0067">ATP-binding</keyword>
<dbReference type="GO" id="GO:0005524">
    <property type="term" value="F:ATP binding"/>
    <property type="evidence" value="ECO:0007669"/>
    <property type="project" value="UniProtKB-KW"/>
</dbReference>
<dbReference type="EMBL" id="LT549890">
    <property type="protein sequence ID" value="SAI86281.1"/>
    <property type="molecule type" value="Genomic_DNA"/>
</dbReference>
<keyword evidence="2" id="KW-0547">Nucleotide-binding</keyword>
<evidence type="ECO:0000256" key="1">
    <source>
        <dbReference type="ARBA" id="ARBA00022448"/>
    </source>
</evidence>
<dbReference type="InterPro" id="IPR027417">
    <property type="entry name" value="P-loop_NTPase"/>
</dbReference>
<evidence type="ECO:0000256" key="3">
    <source>
        <dbReference type="ARBA" id="ARBA00022840"/>
    </source>
</evidence>
<evidence type="ECO:0000313" key="6">
    <source>
        <dbReference type="Proteomes" id="UP000076770"/>
    </source>
</evidence>
<name>A0A157T5Y9_SACSO</name>
<evidence type="ECO:0000259" key="4">
    <source>
        <dbReference type="PROSITE" id="PS50893"/>
    </source>
</evidence>
<dbReference type="OMA" id="RTIIHEP"/>
<organism evidence="5 6">
    <name type="scientific">Saccharolobus solfataricus</name>
    <name type="common">Sulfolobus solfataricus</name>
    <dbReference type="NCBI Taxonomy" id="2287"/>
    <lineage>
        <taxon>Archaea</taxon>
        <taxon>Thermoproteota</taxon>
        <taxon>Thermoprotei</taxon>
        <taxon>Sulfolobales</taxon>
        <taxon>Sulfolobaceae</taxon>
        <taxon>Saccharolobus</taxon>
    </lineage>
</organism>
<reference evidence="6" key="1">
    <citation type="submission" date="2016-04" db="EMBL/GenBank/DDBJ databases">
        <authorList>
            <person name="Shah S.A."/>
            <person name="Garrett R.A."/>
        </authorList>
    </citation>
    <scope>NUCLEOTIDE SEQUENCE [LARGE SCALE GENOMIC DNA]</scope>
    <source>
        <strain evidence="6">ATCC 35091 / DSM 1616 / JCM 8930 / NBRC 15331 / P1</strain>
    </source>
</reference>